<dbReference type="PANTHER" id="PTHR38686">
    <property type="entry name" value="APOLIPOPROTEIN N-ACYLTRANSFERASE"/>
    <property type="match status" value="1"/>
</dbReference>
<feature type="transmembrane region" description="Helical" evidence="9">
    <location>
        <begin position="187"/>
        <end position="207"/>
    </location>
</feature>
<evidence type="ECO:0000256" key="9">
    <source>
        <dbReference type="HAMAP-Rule" id="MF_01148"/>
    </source>
</evidence>
<keyword evidence="6 9" id="KW-1133">Transmembrane helix</keyword>
<evidence type="ECO:0000256" key="8">
    <source>
        <dbReference type="ARBA" id="ARBA00023315"/>
    </source>
</evidence>
<keyword evidence="7 9" id="KW-0472">Membrane</keyword>
<dbReference type="InterPro" id="IPR036526">
    <property type="entry name" value="C-N_Hydrolase_sf"/>
</dbReference>
<evidence type="ECO:0000313" key="12">
    <source>
        <dbReference type="Proteomes" id="UP001595796"/>
    </source>
</evidence>
<dbReference type="RefSeq" id="WP_379771783.1">
    <property type="nucleotide sequence ID" value="NZ_JBHSJF010000008.1"/>
</dbReference>
<feature type="transmembrane region" description="Helical" evidence="9">
    <location>
        <begin position="18"/>
        <end position="35"/>
    </location>
</feature>
<reference evidence="12" key="1">
    <citation type="journal article" date="2019" name="Int. J. Syst. Evol. Microbiol.">
        <title>The Global Catalogue of Microorganisms (GCM) 10K type strain sequencing project: providing services to taxonomists for standard genome sequencing and annotation.</title>
        <authorList>
            <consortium name="The Broad Institute Genomics Platform"/>
            <consortium name="The Broad Institute Genome Sequencing Center for Infectious Disease"/>
            <person name="Wu L."/>
            <person name="Ma J."/>
        </authorList>
    </citation>
    <scope>NUCLEOTIDE SEQUENCE [LARGE SCALE GENOMIC DNA]</scope>
    <source>
        <strain evidence="12">CGMCC 1.16444</strain>
    </source>
</reference>
<dbReference type="InterPro" id="IPR004563">
    <property type="entry name" value="Apolipo_AcylTrfase"/>
</dbReference>
<sequence>MAVSFIAGGASALAMEPVSAFPVLALTFPILVWLIDGTERGRAGLKAAAWIGFAFGFGYFLAGLWWIGAAFLVDAEEYAWALPIAVVGLPLFLACFPALGLVIARLLWSDSGWRIFALAAGLGLSEILRTRVFTGFPWNQYGYALADNEWFGQAASIVGVEGLTPIAIAIFATPALLADPGRPLRPLLGAVAALVVLAGFGAARLAIAEPEEVPGIHVRIVQPNVPQDRKFRPEAKPEIMARYLALSSRPSAAAPNGIEEGDILIWPESAFPFFLGRTPDALAQIGGLLPDKAILLTGAARIEDALDATGRRKVFNSIQAVASDGSIIATYDKVHLVPFGEFLPFQALLESLGIRQLTRLPGGFSSGEAPGNITLPNGLKLGGLICYEAIFPTGTIDGDDRPAVLLNLTNDAWFGDTPGPYQHLAQARVRAVEQGLPILRAANTGISSLVDPWGRIVAALPLGEDGVLDLTLPQPLPPTLFSRFGLVFCAGLYGATIVGALRGRRRV</sequence>
<evidence type="ECO:0000256" key="1">
    <source>
        <dbReference type="ARBA" id="ARBA00004651"/>
    </source>
</evidence>
<gene>
    <name evidence="9 11" type="primary">lnt</name>
    <name evidence="11" type="ORF">ACFPFW_16295</name>
</gene>
<evidence type="ECO:0000256" key="7">
    <source>
        <dbReference type="ARBA" id="ARBA00023136"/>
    </source>
</evidence>
<dbReference type="CDD" id="cd07571">
    <property type="entry name" value="ALP_N-acyl_transferase"/>
    <property type="match status" value="1"/>
</dbReference>
<dbReference type="EMBL" id="JBHSJF010000008">
    <property type="protein sequence ID" value="MFC5069579.1"/>
    <property type="molecule type" value="Genomic_DNA"/>
</dbReference>
<feature type="domain" description="CN hydrolase" evidence="10">
    <location>
        <begin position="221"/>
        <end position="474"/>
    </location>
</feature>
<dbReference type="Proteomes" id="UP001595796">
    <property type="component" value="Unassembled WGS sequence"/>
</dbReference>
<evidence type="ECO:0000256" key="4">
    <source>
        <dbReference type="ARBA" id="ARBA00022679"/>
    </source>
</evidence>
<evidence type="ECO:0000259" key="10">
    <source>
        <dbReference type="PROSITE" id="PS50263"/>
    </source>
</evidence>
<name>A0ABV9Z4U3_9HYPH</name>
<keyword evidence="4 9" id="KW-0808">Transferase</keyword>
<dbReference type="PANTHER" id="PTHR38686:SF1">
    <property type="entry name" value="APOLIPOPROTEIN N-ACYLTRANSFERASE"/>
    <property type="match status" value="1"/>
</dbReference>
<evidence type="ECO:0000313" key="11">
    <source>
        <dbReference type="EMBL" id="MFC5069579.1"/>
    </source>
</evidence>
<dbReference type="InterPro" id="IPR003010">
    <property type="entry name" value="C-N_Hydrolase"/>
</dbReference>
<feature type="transmembrane region" description="Helical" evidence="9">
    <location>
        <begin position="480"/>
        <end position="501"/>
    </location>
</feature>
<comment type="caution">
    <text evidence="11">The sequence shown here is derived from an EMBL/GenBank/DDBJ whole genome shotgun (WGS) entry which is preliminary data.</text>
</comment>
<feature type="transmembrane region" description="Helical" evidence="9">
    <location>
        <begin position="154"/>
        <end position="178"/>
    </location>
</feature>
<dbReference type="NCBIfam" id="TIGR00546">
    <property type="entry name" value="lnt"/>
    <property type="match status" value="1"/>
</dbReference>
<comment type="function">
    <text evidence="9">Catalyzes the phospholipid dependent N-acylation of the N-terminal cysteine of apolipoprotein, the last step in lipoprotein maturation.</text>
</comment>
<keyword evidence="12" id="KW-1185">Reference proteome</keyword>
<comment type="similarity">
    <text evidence="2 9">Belongs to the CN hydrolase family. Apolipoprotein N-acyltransferase subfamily.</text>
</comment>
<proteinExistence type="inferred from homology"/>
<keyword evidence="5 9" id="KW-0812">Transmembrane</keyword>
<evidence type="ECO:0000256" key="2">
    <source>
        <dbReference type="ARBA" id="ARBA00010065"/>
    </source>
</evidence>
<protein>
    <recommendedName>
        <fullName evidence="9">Apolipoprotein N-acyltransferase</fullName>
        <shortName evidence="9">ALP N-acyltransferase</shortName>
        <ecNumber evidence="9">2.3.1.269</ecNumber>
    </recommendedName>
</protein>
<feature type="transmembrane region" description="Helical" evidence="9">
    <location>
        <begin position="80"/>
        <end position="103"/>
    </location>
</feature>
<dbReference type="EC" id="2.3.1.269" evidence="9"/>
<dbReference type="SUPFAM" id="SSF56317">
    <property type="entry name" value="Carbon-nitrogen hydrolase"/>
    <property type="match status" value="1"/>
</dbReference>
<dbReference type="Pfam" id="PF00795">
    <property type="entry name" value="CN_hydrolase"/>
    <property type="match status" value="1"/>
</dbReference>
<comment type="subcellular location">
    <subcellularLocation>
        <location evidence="1 9">Cell membrane</location>
        <topology evidence="1 9">Multi-pass membrane protein</topology>
    </subcellularLocation>
</comment>
<evidence type="ECO:0000256" key="5">
    <source>
        <dbReference type="ARBA" id="ARBA00022692"/>
    </source>
</evidence>
<dbReference type="PROSITE" id="PS50263">
    <property type="entry name" value="CN_HYDROLASE"/>
    <property type="match status" value="1"/>
</dbReference>
<dbReference type="GO" id="GO:0016746">
    <property type="term" value="F:acyltransferase activity"/>
    <property type="evidence" value="ECO:0007669"/>
    <property type="project" value="UniProtKB-KW"/>
</dbReference>
<keyword evidence="3 9" id="KW-1003">Cell membrane</keyword>
<feature type="transmembrane region" description="Helical" evidence="9">
    <location>
        <begin position="47"/>
        <end position="68"/>
    </location>
</feature>
<feature type="transmembrane region" description="Helical" evidence="9">
    <location>
        <begin position="115"/>
        <end position="134"/>
    </location>
</feature>
<comment type="catalytic activity">
    <reaction evidence="9">
        <text>N-terminal S-1,2-diacyl-sn-glyceryl-L-cysteinyl-[lipoprotein] + a glycerophospholipid = N-acyl-S-1,2-diacyl-sn-glyceryl-L-cysteinyl-[lipoprotein] + a 2-acyl-sn-glycero-3-phospholipid + H(+)</text>
        <dbReference type="Rhea" id="RHEA:48228"/>
        <dbReference type="Rhea" id="RHEA-COMP:14681"/>
        <dbReference type="Rhea" id="RHEA-COMP:14684"/>
        <dbReference type="ChEBI" id="CHEBI:15378"/>
        <dbReference type="ChEBI" id="CHEBI:136912"/>
        <dbReference type="ChEBI" id="CHEBI:140656"/>
        <dbReference type="ChEBI" id="CHEBI:140657"/>
        <dbReference type="ChEBI" id="CHEBI:140660"/>
        <dbReference type="EC" id="2.3.1.269"/>
    </reaction>
</comment>
<dbReference type="Gene3D" id="3.60.110.10">
    <property type="entry name" value="Carbon-nitrogen hydrolase"/>
    <property type="match status" value="1"/>
</dbReference>
<evidence type="ECO:0000256" key="3">
    <source>
        <dbReference type="ARBA" id="ARBA00022475"/>
    </source>
</evidence>
<keyword evidence="8 9" id="KW-0012">Acyltransferase</keyword>
<dbReference type="Pfam" id="PF20154">
    <property type="entry name" value="LNT_N"/>
    <property type="match status" value="1"/>
</dbReference>
<evidence type="ECO:0000256" key="6">
    <source>
        <dbReference type="ARBA" id="ARBA00022989"/>
    </source>
</evidence>
<accession>A0ABV9Z4U3</accession>
<comment type="pathway">
    <text evidence="9">Protein modification; lipoprotein biosynthesis (N-acyl transfer).</text>
</comment>
<dbReference type="InterPro" id="IPR045378">
    <property type="entry name" value="LNT_N"/>
</dbReference>
<dbReference type="HAMAP" id="MF_01148">
    <property type="entry name" value="Lnt"/>
    <property type="match status" value="1"/>
</dbReference>
<organism evidence="11 12">
    <name type="scientific">Flaviflagellibacter deserti</name>
    <dbReference type="NCBI Taxonomy" id="2267266"/>
    <lineage>
        <taxon>Bacteria</taxon>
        <taxon>Pseudomonadati</taxon>
        <taxon>Pseudomonadota</taxon>
        <taxon>Alphaproteobacteria</taxon>
        <taxon>Hyphomicrobiales</taxon>
        <taxon>Flaviflagellibacter</taxon>
    </lineage>
</organism>